<feature type="compositionally biased region" description="Polar residues" evidence="1">
    <location>
        <begin position="73"/>
        <end position="82"/>
    </location>
</feature>
<protein>
    <recommendedName>
        <fullName evidence="4">Ribbon-helix-helix protein CopG domain-containing protein</fullName>
    </recommendedName>
</protein>
<dbReference type="EMBL" id="CP064760">
    <property type="protein sequence ID" value="QPE04555.1"/>
    <property type="molecule type" value="Genomic_DNA"/>
</dbReference>
<dbReference type="KEGG" id="msf:IT882_15780"/>
<evidence type="ECO:0000256" key="1">
    <source>
        <dbReference type="SAM" id="MobiDB-lite"/>
    </source>
</evidence>
<dbReference type="AlphaFoldDB" id="A0A7S8MXT8"/>
<sequence length="121" mass="12585">MTLSKKDQERYAALAALEEQPTGTSTPGESAHGADAAAIGQQMLLDALGSTQAVARAVGGRPRVGGTAAGAGSSPTIRTRVTPTRKREVDQLRAQLGMKSDSDVVRAALDEYVQRHLQASA</sequence>
<reference evidence="2 3" key="1">
    <citation type="submission" date="2020-11" db="EMBL/GenBank/DDBJ databases">
        <title>Amino acid is mineralized and recycled by bacteria in oceanic microbiome.</title>
        <authorList>
            <person name="Zheng L.Y."/>
        </authorList>
    </citation>
    <scope>NUCLEOTIDE SEQUENCE [LARGE SCALE GENOMIC DNA]</scope>
    <source>
        <strain evidence="2 3">A32-1</strain>
    </source>
</reference>
<accession>A0A7S8MXT8</accession>
<dbReference type="RefSeq" id="WP_195692608.1">
    <property type="nucleotide sequence ID" value="NZ_CP064760.1"/>
</dbReference>
<evidence type="ECO:0000313" key="3">
    <source>
        <dbReference type="Proteomes" id="UP000594480"/>
    </source>
</evidence>
<organism evidence="2 3">
    <name type="scientific">Microbacterium schleiferi</name>
    <dbReference type="NCBI Taxonomy" id="69362"/>
    <lineage>
        <taxon>Bacteria</taxon>
        <taxon>Bacillati</taxon>
        <taxon>Actinomycetota</taxon>
        <taxon>Actinomycetes</taxon>
        <taxon>Micrococcales</taxon>
        <taxon>Microbacteriaceae</taxon>
        <taxon>Microbacterium</taxon>
    </lineage>
</organism>
<feature type="region of interest" description="Disordered" evidence="1">
    <location>
        <begin position="1"/>
        <end position="37"/>
    </location>
</feature>
<feature type="compositionally biased region" description="Basic and acidic residues" evidence="1">
    <location>
        <begin position="1"/>
        <end position="10"/>
    </location>
</feature>
<feature type="region of interest" description="Disordered" evidence="1">
    <location>
        <begin position="61"/>
        <end position="86"/>
    </location>
</feature>
<evidence type="ECO:0000313" key="2">
    <source>
        <dbReference type="EMBL" id="QPE04555.1"/>
    </source>
</evidence>
<dbReference type="Proteomes" id="UP000594480">
    <property type="component" value="Chromosome"/>
</dbReference>
<proteinExistence type="predicted"/>
<name>A0A7S8MXT8_9MICO</name>
<gene>
    <name evidence="2" type="ORF">IT882_15780</name>
</gene>
<feature type="compositionally biased region" description="Low complexity" evidence="1">
    <location>
        <begin position="61"/>
        <end position="72"/>
    </location>
</feature>
<evidence type="ECO:0008006" key="4">
    <source>
        <dbReference type="Google" id="ProtNLM"/>
    </source>
</evidence>
<keyword evidence="3" id="KW-1185">Reference proteome</keyword>